<feature type="transmembrane region" description="Helical" evidence="6">
    <location>
        <begin position="87"/>
        <end position="109"/>
    </location>
</feature>
<keyword evidence="2 6" id="KW-0812">Transmembrane</keyword>
<feature type="region of interest" description="Disordered" evidence="5">
    <location>
        <begin position="425"/>
        <end position="500"/>
    </location>
</feature>
<dbReference type="AlphaFoldDB" id="A0A9P5Z8J8"/>
<evidence type="ECO:0000256" key="2">
    <source>
        <dbReference type="ARBA" id="ARBA00022692"/>
    </source>
</evidence>
<feature type="transmembrane region" description="Helical" evidence="6">
    <location>
        <begin position="46"/>
        <end position="67"/>
    </location>
</feature>
<dbReference type="PANTHER" id="PTHR11040:SF44">
    <property type="entry name" value="PROTEIN ZNTC-RELATED"/>
    <property type="match status" value="1"/>
</dbReference>
<dbReference type="Pfam" id="PF02535">
    <property type="entry name" value="Zip"/>
    <property type="match status" value="2"/>
</dbReference>
<evidence type="ECO:0000256" key="6">
    <source>
        <dbReference type="SAM" id="Phobius"/>
    </source>
</evidence>
<sequence length="601" mass="65464">MDFASASIELDPRKVGVMFSILLVSLFAVSFPTLSKLLPFLRIPTVVFFVGKHFGTGVILATAFIHLLDDAFRSLQSAKVEHNYPGLGKWTGFIILASLLSIFLVEYISTTYVEQLQDKPSAPPTPVPSTPPTRSQSPSAKVTALLVTENTPLLPTASAHPQRRHTVDAHHHHHNHLHPTELSGVPVAVLHNSPRICRLAIAHDHVNGHHCHPHEHPLHEEYGLDSDFQEHAKDDESSHHHHHPRIGRRRQIIGILVLQMGIMIHSLVIGMTLAIASGSEFTSLTTAIIFHQLFEGLSLGIRIAALPDAHREEGTEATVAALQESTDDVEAGRSEGERKPFSLCRRMPDVHWFKPTLSFLFGITTPFGMALGMVLWPVKTPTGGAAKMLVVQGVMSAISAGMLIYAATVEMLAADFVFGDVEGGTHHHHHHGGHDHDHEHEHELEHEHENGHHNTSHNRIQPQHNDRARSPPRTRKRSGTVTSAPHAMAPAAAGAPSCPRSSPIPAYWMDSAPGKAIKFKVTPRLARGSTDDDDDAREDEDDDVREEERSSAHNGLGHGHGHGHGHDDGDGTQKASVAKRAVAVLSLLAGVGMMVLVGLGE</sequence>
<feature type="region of interest" description="Disordered" evidence="5">
    <location>
        <begin position="523"/>
        <end position="575"/>
    </location>
</feature>
<keyword evidence="4 6" id="KW-0472">Membrane</keyword>
<feature type="transmembrane region" description="Helical" evidence="6">
    <location>
        <begin position="388"/>
        <end position="407"/>
    </location>
</feature>
<evidence type="ECO:0000313" key="7">
    <source>
        <dbReference type="EMBL" id="KAF9483627.1"/>
    </source>
</evidence>
<dbReference type="EMBL" id="MU155151">
    <property type="protein sequence ID" value="KAF9483627.1"/>
    <property type="molecule type" value="Genomic_DNA"/>
</dbReference>
<feature type="compositionally biased region" description="Pro residues" evidence="5">
    <location>
        <begin position="121"/>
        <end position="131"/>
    </location>
</feature>
<feature type="compositionally biased region" description="Acidic residues" evidence="5">
    <location>
        <begin position="531"/>
        <end position="545"/>
    </location>
</feature>
<dbReference type="GO" id="GO:0005886">
    <property type="term" value="C:plasma membrane"/>
    <property type="evidence" value="ECO:0007669"/>
    <property type="project" value="TreeGrafter"/>
</dbReference>
<evidence type="ECO:0000256" key="3">
    <source>
        <dbReference type="ARBA" id="ARBA00022989"/>
    </source>
</evidence>
<comment type="subcellular location">
    <subcellularLocation>
        <location evidence="1">Membrane</location>
        <topology evidence="1">Multi-pass membrane protein</topology>
    </subcellularLocation>
</comment>
<protein>
    <submittedName>
        <fullName evidence="7">Zinc/iron permease</fullName>
    </submittedName>
</protein>
<accession>A0A9P5Z8J8</accession>
<dbReference type="GO" id="GO:0005385">
    <property type="term" value="F:zinc ion transmembrane transporter activity"/>
    <property type="evidence" value="ECO:0007669"/>
    <property type="project" value="TreeGrafter"/>
</dbReference>
<keyword evidence="3 6" id="KW-1133">Transmembrane helix</keyword>
<name>A0A9P5Z8J8_9AGAR</name>
<reference evidence="7" key="1">
    <citation type="submission" date="2020-11" db="EMBL/GenBank/DDBJ databases">
        <authorList>
            <consortium name="DOE Joint Genome Institute"/>
            <person name="Ahrendt S."/>
            <person name="Riley R."/>
            <person name="Andreopoulos W."/>
            <person name="Labutti K."/>
            <person name="Pangilinan J."/>
            <person name="Ruiz-Duenas F.J."/>
            <person name="Barrasa J.M."/>
            <person name="Sanchez-Garcia M."/>
            <person name="Camarero S."/>
            <person name="Miyauchi S."/>
            <person name="Serrano A."/>
            <person name="Linde D."/>
            <person name="Babiker R."/>
            <person name="Drula E."/>
            <person name="Ayuso-Fernandez I."/>
            <person name="Pacheco R."/>
            <person name="Padilla G."/>
            <person name="Ferreira P."/>
            <person name="Barriuso J."/>
            <person name="Kellner H."/>
            <person name="Castanera R."/>
            <person name="Alfaro M."/>
            <person name="Ramirez L."/>
            <person name="Pisabarro A.G."/>
            <person name="Kuo A."/>
            <person name="Tritt A."/>
            <person name="Lipzen A."/>
            <person name="He G."/>
            <person name="Yan M."/>
            <person name="Ng V."/>
            <person name="Cullen D."/>
            <person name="Martin F."/>
            <person name="Rosso M.-N."/>
            <person name="Henrissat B."/>
            <person name="Hibbett D."/>
            <person name="Martinez A.T."/>
            <person name="Grigoriev I.V."/>
        </authorList>
    </citation>
    <scope>NUCLEOTIDE SEQUENCE</scope>
    <source>
        <strain evidence="7">CIRM-BRFM 674</strain>
    </source>
</reference>
<organism evidence="7 8">
    <name type="scientific">Pholiota conissans</name>
    <dbReference type="NCBI Taxonomy" id="109636"/>
    <lineage>
        <taxon>Eukaryota</taxon>
        <taxon>Fungi</taxon>
        <taxon>Dikarya</taxon>
        <taxon>Basidiomycota</taxon>
        <taxon>Agaricomycotina</taxon>
        <taxon>Agaricomycetes</taxon>
        <taxon>Agaricomycetidae</taxon>
        <taxon>Agaricales</taxon>
        <taxon>Agaricineae</taxon>
        <taxon>Strophariaceae</taxon>
        <taxon>Pholiota</taxon>
    </lineage>
</organism>
<feature type="compositionally biased region" description="Low complexity" evidence="5">
    <location>
        <begin position="483"/>
        <end position="500"/>
    </location>
</feature>
<evidence type="ECO:0000256" key="4">
    <source>
        <dbReference type="ARBA" id="ARBA00023136"/>
    </source>
</evidence>
<feature type="transmembrane region" description="Helical" evidence="6">
    <location>
        <begin position="15"/>
        <end position="34"/>
    </location>
</feature>
<feature type="region of interest" description="Disordered" evidence="5">
    <location>
        <begin position="117"/>
        <end position="141"/>
    </location>
</feature>
<keyword evidence="8" id="KW-1185">Reference proteome</keyword>
<dbReference type="Proteomes" id="UP000807469">
    <property type="component" value="Unassembled WGS sequence"/>
</dbReference>
<feature type="transmembrane region" description="Helical" evidence="6">
    <location>
        <begin position="356"/>
        <end position="376"/>
    </location>
</feature>
<dbReference type="InterPro" id="IPR003689">
    <property type="entry name" value="ZIP"/>
</dbReference>
<evidence type="ECO:0000256" key="1">
    <source>
        <dbReference type="ARBA" id="ARBA00004141"/>
    </source>
</evidence>
<dbReference type="OrthoDB" id="448280at2759"/>
<feature type="transmembrane region" description="Helical" evidence="6">
    <location>
        <begin position="581"/>
        <end position="600"/>
    </location>
</feature>
<dbReference type="PANTHER" id="PTHR11040">
    <property type="entry name" value="ZINC/IRON TRANSPORTER"/>
    <property type="match status" value="1"/>
</dbReference>
<feature type="compositionally biased region" description="Basic and acidic residues" evidence="5">
    <location>
        <begin position="434"/>
        <end position="452"/>
    </location>
</feature>
<evidence type="ECO:0000313" key="8">
    <source>
        <dbReference type="Proteomes" id="UP000807469"/>
    </source>
</evidence>
<gene>
    <name evidence="7" type="ORF">BDN70DRAFT_873469</name>
</gene>
<evidence type="ECO:0000256" key="5">
    <source>
        <dbReference type="SAM" id="MobiDB-lite"/>
    </source>
</evidence>
<comment type="caution">
    <text evidence="7">The sequence shown here is derived from an EMBL/GenBank/DDBJ whole genome shotgun (WGS) entry which is preliminary data.</text>
</comment>
<proteinExistence type="predicted"/>
<feature type="transmembrane region" description="Helical" evidence="6">
    <location>
        <begin position="252"/>
        <end position="275"/>
    </location>
</feature>
<feature type="region of interest" description="Disordered" evidence="5">
    <location>
        <begin position="153"/>
        <end position="179"/>
    </location>
</feature>
<feature type="transmembrane region" description="Helical" evidence="6">
    <location>
        <begin position="281"/>
        <end position="301"/>
    </location>
</feature>